<organism evidence="1 2">
    <name type="scientific">Stegodyphus mimosarum</name>
    <name type="common">African social velvet spider</name>
    <dbReference type="NCBI Taxonomy" id="407821"/>
    <lineage>
        <taxon>Eukaryota</taxon>
        <taxon>Metazoa</taxon>
        <taxon>Ecdysozoa</taxon>
        <taxon>Arthropoda</taxon>
        <taxon>Chelicerata</taxon>
        <taxon>Arachnida</taxon>
        <taxon>Araneae</taxon>
        <taxon>Araneomorphae</taxon>
        <taxon>Entelegynae</taxon>
        <taxon>Eresoidea</taxon>
        <taxon>Eresidae</taxon>
        <taxon>Stegodyphus</taxon>
    </lineage>
</organism>
<reference evidence="1 2" key="1">
    <citation type="submission" date="2013-11" db="EMBL/GenBank/DDBJ databases">
        <title>Genome sequencing of Stegodyphus mimosarum.</title>
        <authorList>
            <person name="Bechsgaard J."/>
        </authorList>
    </citation>
    <scope>NUCLEOTIDE SEQUENCE [LARGE SCALE GENOMIC DNA]</scope>
</reference>
<evidence type="ECO:0000313" key="2">
    <source>
        <dbReference type="Proteomes" id="UP000054359"/>
    </source>
</evidence>
<sequence>MGQRTKTSVQPAYSSRFEDRSNYYCSKLIRSATAGHFKESNLYY</sequence>
<feature type="non-terminal residue" evidence="1">
    <location>
        <position position="44"/>
    </location>
</feature>
<proteinExistence type="predicted"/>
<protein>
    <submittedName>
        <fullName evidence="1">Uncharacterized protein</fullName>
    </submittedName>
</protein>
<gene>
    <name evidence="1" type="ORF">X975_09451</name>
</gene>
<name>A0A087U228_STEMI</name>
<evidence type="ECO:0000313" key="1">
    <source>
        <dbReference type="EMBL" id="KFM71417.1"/>
    </source>
</evidence>
<dbReference type="EMBL" id="KK117784">
    <property type="protein sequence ID" value="KFM71417.1"/>
    <property type="molecule type" value="Genomic_DNA"/>
</dbReference>
<dbReference type="Proteomes" id="UP000054359">
    <property type="component" value="Unassembled WGS sequence"/>
</dbReference>
<keyword evidence="2" id="KW-1185">Reference proteome</keyword>
<dbReference type="AlphaFoldDB" id="A0A087U228"/>
<accession>A0A087U228</accession>